<dbReference type="OrthoDB" id="6495150at2759"/>
<evidence type="ECO:0000313" key="7">
    <source>
        <dbReference type="EMBL" id="KFM61581.1"/>
    </source>
</evidence>
<evidence type="ECO:0000256" key="3">
    <source>
        <dbReference type="ARBA" id="ARBA00022840"/>
    </source>
</evidence>
<dbReference type="STRING" id="407821.A0A087T8Z2"/>
<dbReference type="GO" id="GO:0003777">
    <property type="term" value="F:microtubule motor activity"/>
    <property type="evidence" value="ECO:0007669"/>
    <property type="project" value="InterPro"/>
</dbReference>
<organism evidence="7 8">
    <name type="scientific">Stegodyphus mimosarum</name>
    <name type="common">African social velvet spider</name>
    <dbReference type="NCBI Taxonomy" id="407821"/>
    <lineage>
        <taxon>Eukaryota</taxon>
        <taxon>Metazoa</taxon>
        <taxon>Ecdysozoa</taxon>
        <taxon>Arthropoda</taxon>
        <taxon>Chelicerata</taxon>
        <taxon>Arachnida</taxon>
        <taxon>Araneae</taxon>
        <taxon>Araneomorphae</taxon>
        <taxon>Entelegynae</taxon>
        <taxon>Eresoidea</taxon>
        <taxon>Eresidae</taxon>
        <taxon>Stegodyphus</taxon>
    </lineage>
</organism>
<dbReference type="GO" id="GO:0008017">
    <property type="term" value="F:microtubule binding"/>
    <property type="evidence" value="ECO:0007669"/>
    <property type="project" value="InterPro"/>
</dbReference>
<dbReference type="GO" id="GO:0015630">
    <property type="term" value="C:microtubule cytoskeleton"/>
    <property type="evidence" value="ECO:0007669"/>
    <property type="project" value="UniProtKB-ARBA"/>
</dbReference>
<evidence type="ECO:0000256" key="1">
    <source>
        <dbReference type="ARBA" id="ARBA00004245"/>
    </source>
</evidence>
<keyword evidence="4" id="KW-0963">Cytoplasm</keyword>
<comment type="subcellular location">
    <subcellularLocation>
        <location evidence="1">Cytoplasm</location>
        <location evidence="1">Cytoskeleton</location>
    </subcellularLocation>
</comment>
<dbReference type="InterPro" id="IPR027640">
    <property type="entry name" value="Kinesin-like_fam"/>
</dbReference>
<dbReference type="PANTHER" id="PTHR21608:SF7">
    <property type="entry name" value="KINESIN-LIKE PROTEIN CG14535"/>
    <property type="match status" value="1"/>
</dbReference>
<evidence type="ECO:0000256" key="2">
    <source>
        <dbReference type="ARBA" id="ARBA00022741"/>
    </source>
</evidence>
<keyword evidence="2" id="KW-0547">Nucleotide-binding</keyword>
<dbReference type="InterPro" id="IPR027417">
    <property type="entry name" value="P-loop_NTPase"/>
</dbReference>
<dbReference type="InterPro" id="IPR001752">
    <property type="entry name" value="Kinesin_motor_dom"/>
</dbReference>
<evidence type="ECO:0000313" key="8">
    <source>
        <dbReference type="Proteomes" id="UP000054359"/>
    </source>
</evidence>
<dbReference type="Pfam" id="PF00225">
    <property type="entry name" value="Kinesin"/>
    <property type="match status" value="1"/>
</dbReference>
<feature type="non-terminal residue" evidence="7">
    <location>
        <position position="149"/>
    </location>
</feature>
<feature type="domain" description="Kinesin motor" evidence="6">
    <location>
        <begin position="1"/>
        <end position="93"/>
    </location>
</feature>
<keyword evidence="4" id="KW-0206">Cytoskeleton</keyword>
<dbReference type="Gene3D" id="3.40.850.10">
    <property type="entry name" value="Kinesin motor domain"/>
    <property type="match status" value="1"/>
</dbReference>
<reference evidence="7 8" key="1">
    <citation type="submission" date="2013-11" db="EMBL/GenBank/DDBJ databases">
        <title>Genome sequencing of Stegodyphus mimosarum.</title>
        <authorList>
            <person name="Bechsgaard J."/>
        </authorList>
    </citation>
    <scope>NUCLEOTIDE SEQUENCE [LARGE SCALE GENOMIC DNA]</scope>
</reference>
<sequence>MLRIKGDSGELNSSFLNVDARKKQVTVYDLSSGGGQSSPAERRAGISAPKMFAFDAIFSPDDTQAEVCSSSLPEVIQAVVGGTDGCLFVYGHSKLASQNVTACERQDVTEDHQWSSRTIITTFSNRCSIDGYRLLSGTPSQGVGLVVSG</sequence>
<keyword evidence="8" id="KW-1185">Reference proteome</keyword>
<dbReference type="GO" id="GO:0005524">
    <property type="term" value="F:ATP binding"/>
    <property type="evidence" value="ECO:0007669"/>
    <property type="project" value="UniProtKB-KW"/>
</dbReference>
<evidence type="ECO:0000256" key="4">
    <source>
        <dbReference type="ARBA" id="ARBA00023212"/>
    </source>
</evidence>
<comment type="caution">
    <text evidence="5">Lacks conserved residue(s) required for the propagation of feature annotation.</text>
</comment>
<evidence type="ECO:0000256" key="5">
    <source>
        <dbReference type="PROSITE-ProRule" id="PRU00283"/>
    </source>
</evidence>
<protein>
    <submittedName>
        <fullName evidence="7">Kinesin-like protein KIF26B</fullName>
    </submittedName>
</protein>
<dbReference type="AlphaFoldDB" id="A0A087T8Z2"/>
<dbReference type="EMBL" id="KK114032">
    <property type="protein sequence ID" value="KFM61581.1"/>
    <property type="molecule type" value="Genomic_DNA"/>
</dbReference>
<proteinExistence type="inferred from homology"/>
<keyword evidence="3" id="KW-0067">ATP-binding</keyword>
<dbReference type="PROSITE" id="PS50067">
    <property type="entry name" value="KINESIN_MOTOR_2"/>
    <property type="match status" value="1"/>
</dbReference>
<comment type="similarity">
    <text evidence="5">Belongs to the TRAFAC class myosin-kinesin ATPase superfamily. Kinesin family.</text>
</comment>
<dbReference type="InterPro" id="IPR036961">
    <property type="entry name" value="Kinesin_motor_dom_sf"/>
</dbReference>
<gene>
    <name evidence="7" type="ORF">X975_13627</name>
</gene>
<name>A0A087T8Z2_STEMI</name>
<dbReference type="GO" id="GO:0007018">
    <property type="term" value="P:microtubule-based movement"/>
    <property type="evidence" value="ECO:0007669"/>
    <property type="project" value="InterPro"/>
</dbReference>
<dbReference type="PANTHER" id="PTHR21608">
    <property type="entry name" value="KINESIN-LIKE PROTEIN CG14535"/>
    <property type="match status" value="1"/>
</dbReference>
<evidence type="ECO:0000259" key="6">
    <source>
        <dbReference type="PROSITE" id="PS50067"/>
    </source>
</evidence>
<dbReference type="Proteomes" id="UP000054359">
    <property type="component" value="Unassembled WGS sequence"/>
</dbReference>
<accession>A0A087T8Z2</accession>
<dbReference type="SUPFAM" id="SSF52540">
    <property type="entry name" value="P-loop containing nucleoside triphosphate hydrolases"/>
    <property type="match status" value="1"/>
</dbReference>